<proteinExistence type="predicted"/>
<evidence type="ECO:0000313" key="2">
    <source>
        <dbReference type="EMBL" id="KAF3508488.1"/>
    </source>
</evidence>
<name>A0A8S9NU42_BRACR</name>
<reference evidence="2" key="1">
    <citation type="submission" date="2019-12" db="EMBL/GenBank/DDBJ databases">
        <title>Genome sequencing and annotation of Brassica cretica.</title>
        <authorList>
            <person name="Studholme D.J."/>
            <person name="Sarris P."/>
        </authorList>
    </citation>
    <scope>NUCLEOTIDE SEQUENCE</scope>
    <source>
        <strain evidence="2">PFS-109/04</strain>
        <tissue evidence="2">Leaf</tissue>
    </source>
</reference>
<gene>
    <name evidence="2" type="ORF">F2Q69_00006527</name>
</gene>
<dbReference type="Proteomes" id="UP000712600">
    <property type="component" value="Unassembled WGS sequence"/>
</dbReference>
<dbReference type="EMBL" id="QGKX02001521">
    <property type="protein sequence ID" value="KAF3508488.1"/>
    <property type="molecule type" value="Genomic_DNA"/>
</dbReference>
<feature type="region of interest" description="Disordered" evidence="1">
    <location>
        <begin position="1"/>
        <end position="27"/>
    </location>
</feature>
<comment type="caution">
    <text evidence="2">The sequence shown here is derived from an EMBL/GenBank/DDBJ whole genome shotgun (WGS) entry which is preliminary data.</text>
</comment>
<accession>A0A8S9NU42</accession>
<dbReference type="AlphaFoldDB" id="A0A8S9NU42"/>
<organism evidence="2 3">
    <name type="scientific">Brassica cretica</name>
    <name type="common">Mustard</name>
    <dbReference type="NCBI Taxonomy" id="69181"/>
    <lineage>
        <taxon>Eukaryota</taxon>
        <taxon>Viridiplantae</taxon>
        <taxon>Streptophyta</taxon>
        <taxon>Embryophyta</taxon>
        <taxon>Tracheophyta</taxon>
        <taxon>Spermatophyta</taxon>
        <taxon>Magnoliopsida</taxon>
        <taxon>eudicotyledons</taxon>
        <taxon>Gunneridae</taxon>
        <taxon>Pentapetalae</taxon>
        <taxon>rosids</taxon>
        <taxon>malvids</taxon>
        <taxon>Brassicales</taxon>
        <taxon>Brassicaceae</taxon>
        <taxon>Brassiceae</taxon>
        <taxon>Brassica</taxon>
    </lineage>
</organism>
<evidence type="ECO:0000313" key="3">
    <source>
        <dbReference type="Proteomes" id="UP000712600"/>
    </source>
</evidence>
<feature type="compositionally biased region" description="Low complexity" evidence="1">
    <location>
        <begin position="14"/>
        <end position="27"/>
    </location>
</feature>
<evidence type="ECO:0000256" key="1">
    <source>
        <dbReference type="SAM" id="MobiDB-lite"/>
    </source>
</evidence>
<sequence>MFKHLGLFFGDHQSSGSAISKASPKAPSFSVFNKKSAVQEDSVRPRSVIREPVLPRQSVAPAREEPGIAGLLERCPT</sequence>
<protein>
    <submittedName>
        <fullName evidence="2">Uncharacterized protein</fullName>
    </submittedName>
</protein>